<dbReference type="PANTHER" id="PTHR42928">
    <property type="entry name" value="TRICARBOXYLATE-BINDING PROTEIN"/>
    <property type="match status" value="1"/>
</dbReference>
<dbReference type="InterPro" id="IPR005064">
    <property type="entry name" value="BUG"/>
</dbReference>
<sequence>MRHRTQAFGIPEGWVPKSQIAASGSAQHHAAMETQTMKFRALALPLLSLAASALMAAGPALAQPYPSRPITLVVPQAAGGTNDIVSRLVGQKLGEVLNNASVVVDNRPGAGGNIGTQLVAKGPKDGYTLLMTISSTQAINPALYKNAGFDPVKDFKPVGLVGAVPNVLLVNPSFPAKDFNEFLKLARQKGANYQYASAGNGTLNHLLGEMLNSMAGISMQHVPYKGVAPALNDVLGGQLPIVFASLPSALSHIKAGKLRALAVSGGKRSPLLPDVPAIGEAVPGYNGTLWIGLFAPAGVPADVLATLQDATRKALAAKDLRDKLDQQGVEIAAPTTPEQFSKLLQDDLAKWARIVKASGAAVD</sequence>
<dbReference type="CDD" id="cd13578">
    <property type="entry name" value="PBP2_Bug27"/>
    <property type="match status" value="1"/>
</dbReference>
<organism evidence="2">
    <name type="scientific">uncultured bacterium 25</name>
    <dbReference type="NCBI Taxonomy" id="1748273"/>
    <lineage>
        <taxon>Bacteria</taxon>
        <taxon>environmental samples</taxon>
    </lineage>
</organism>
<dbReference type="Gene3D" id="3.40.190.150">
    <property type="entry name" value="Bordetella uptake gene, domain 1"/>
    <property type="match status" value="1"/>
</dbReference>
<dbReference type="InterPro" id="IPR042100">
    <property type="entry name" value="Bug_dom1"/>
</dbReference>
<dbReference type="PANTHER" id="PTHR42928:SF5">
    <property type="entry name" value="BLR1237 PROTEIN"/>
    <property type="match status" value="1"/>
</dbReference>
<dbReference type="SUPFAM" id="SSF53850">
    <property type="entry name" value="Periplasmic binding protein-like II"/>
    <property type="match status" value="1"/>
</dbReference>
<proteinExistence type="inferred from homology"/>
<reference evidence="2" key="1">
    <citation type="submission" date="2015-10" db="EMBL/GenBank/DDBJ databases">
        <title>Biosynthesis of SCL-MCL polyhydroxyalkanoates by metagenomic clones in Pseudomonas putida.</title>
        <authorList>
            <person name="Cheng J."/>
            <person name="Charles T.C."/>
        </authorList>
    </citation>
    <scope>NUCLEOTIDE SEQUENCE</scope>
</reference>
<dbReference type="Pfam" id="PF03401">
    <property type="entry name" value="TctC"/>
    <property type="match status" value="1"/>
</dbReference>
<evidence type="ECO:0000256" key="1">
    <source>
        <dbReference type="ARBA" id="ARBA00006987"/>
    </source>
</evidence>
<evidence type="ECO:0000313" key="2">
    <source>
        <dbReference type="EMBL" id="ALV86577.1"/>
    </source>
</evidence>
<accession>A0A0U3TS12</accession>
<name>A0A0U3TS12_9BACT</name>
<dbReference type="EMBL" id="KT944269">
    <property type="protein sequence ID" value="ALV86577.1"/>
    <property type="molecule type" value="Genomic_DNA"/>
</dbReference>
<dbReference type="AlphaFoldDB" id="A0A0U3TS12"/>
<comment type="similarity">
    <text evidence="1">Belongs to the UPF0065 (bug) family.</text>
</comment>
<dbReference type="PIRSF" id="PIRSF017082">
    <property type="entry name" value="YflP"/>
    <property type="match status" value="1"/>
</dbReference>
<protein>
    <submittedName>
        <fullName evidence="2">LacI family transcriptional regulator</fullName>
    </submittedName>
</protein>
<dbReference type="Gene3D" id="3.40.190.10">
    <property type="entry name" value="Periplasmic binding protein-like II"/>
    <property type="match status" value="1"/>
</dbReference>